<evidence type="ECO:0000313" key="4">
    <source>
        <dbReference type="Proteomes" id="UP001454036"/>
    </source>
</evidence>
<keyword evidence="4" id="KW-1185">Reference proteome</keyword>
<evidence type="ECO:0008006" key="5">
    <source>
        <dbReference type="Google" id="ProtNLM"/>
    </source>
</evidence>
<sequence>MAGKHKVPSLVDLCVQTAIDNVRYLGDVGQTDFQFLDRILSHCTLDQLQHIEECTQERDLSPVTNRLWKRFYDSQFCRMEVKESTAKNCNWKLRFQAQMKKEHDKQEKSIERMRLRFAEAEAKKQSRQIQMCSKLPPAKKRSWFGGGGPNLGNTKGSLMKKSKLDFFNCREVKNRAAMKNQAVQRNRGASDDYSCMSNE</sequence>
<name>A0AAV3NSU7_LITER</name>
<keyword evidence="1" id="KW-0175">Coiled coil</keyword>
<evidence type="ECO:0000313" key="3">
    <source>
        <dbReference type="EMBL" id="GAA0142294.1"/>
    </source>
</evidence>
<reference evidence="3 4" key="1">
    <citation type="submission" date="2024-01" db="EMBL/GenBank/DDBJ databases">
        <title>The complete chloroplast genome sequence of Lithospermum erythrorhizon: insights into the phylogenetic relationship among Boraginaceae species and the maternal lineages of purple gromwells.</title>
        <authorList>
            <person name="Okada T."/>
            <person name="Watanabe K."/>
        </authorList>
    </citation>
    <scope>NUCLEOTIDE SEQUENCE [LARGE SCALE GENOMIC DNA]</scope>
</reference>
<protein>
    <recommendedName>
        <fullName evidence="5">Elongin-A</fullName>
    </recommendedName>
</protein>
<feature type="coiled-coil region" evidence="1">
    <location>
        <begin position="96"/>
        <end position="123"/>
    </location>
</feature>
<gene>
    <name evidence="3" type="ORF">LIER_03227</name>
</gene>
<comment type="caution">
    <text evidence="3">The sequence shown here is derived from an EMBL/GenBank/DDBJ whole genome shotgun (WGS) entry which is preliminary data.</text>
</comment>
<evidence type="ECO:0000256" key="1">
    <source>
        <dbReference type="SAM" id="Coils"/>
    </source>
</evidence>
<dbReference type="Pfam" id="PF06881">
    <property type="entry name" value="Elongin_A"/>
    <property type="match status" value="1"/>
</dbReference>
<accession>A0AAV3NSU7</accession>
<dbReference type="PANTHER" id="PTHR47543">
    <property type="entry name" value="OS08G0169600 PROTEIN"/>
    <property type="match status" value="1"/>
</dbReference>
<dbReference type="Proteomes" id="UP001454036">
    <property type="component" value="Unassembled WGS sequence"/>
</dbReference>
<dbReference type="InterPro" id="IPR010684">
    <property type="entry name" value="RNA_pol_II_trans_fac_SIII_A"/>
</dbReference>
<dbReference type="Gene3D" id="6.10.250.3180">
    <property type="match status" value="1"/>
</dbReference>
<evidence type="ECO:0000256" key="2">
    <source>
        <dbReference type="SAM" id="MobiDB-lite"/>
    </source>
</evidence>
<dbReference type="PANTHER" id="PTHR47543:SF2">
    <property type="entry name" value="RNA POLYMERASE II TRANSCRIPTION FACTOR SIII SUBUNIT A"/>
    <property type="match status" value="1"/>
</dbReference>
<organism evidence="3 4">
    <name type="scientific">Lithospermum erythrorhizon</name>
    <name type="common">Purple gromwell</name>
    <name type="synonym">Lithospermum officinale var. erythrorhizon</name>
    <dbReference type="NCBI Taxonomy" id="34254"/>
    <lineage>
        <taxon>Eukaryota</taxon>
        <taxon>Viridiplantae</taxon>
        <taxon>Streptophyta</taxon>
        <taxon>Embryophyta</taxon>
        <taxon>Tracheophyta</taxon>
        <taxon>Spermatophyta</taxon>
        <taxon>Magnoliopsida</taxon>
        <taxon>eudicotyledons</taxon>
        <taxon>Gunneridae</taxon>
        <taxon>Pentapetalae</taxon>
        <taxon>asterids</taxon>
        <taxon>lamiids</taxon>
        <taxon>Boraginales</taxon>
        <taxon>Boraginaceae</taxon>
        <taxon>Boraginoideae</taxon>
        <taxon>Lithospermeae</taxon>
        <taxon>Lithospermum</taxon>
    </lineage>
</organism>
<dbReference type="GO" id="GO:0006368">
    <property type="term" value="P:transcription elongation by RNA polymerase II"/>
    <property type="evidence" value="ECO:0007669"/>
    <property type="project" value="InterPro"/>
</dbReference>
<dbReference type="GO" id="GO:0070449">
    <property type="term" value="C:elongin complex"/>
    <property type="evidence" value="ECO:0007669"/>
    <property type="project" value="InterPro"/>
</dbReference>
<dbReference type="AlphaFoldDB" id="A0AAV3NSU7"/>
<proteinExistence type="predicted"/>
<dbReference type="EMBL" id="BAABME010000381">
    <property type="protein sequence ID" value="GAA0142294.1"/>
    <property type="molecule type" value="Genomic_DNA"/>
</dbReference>
<feature type="region of interest" description="Disordered" evidence="2">
    <location>
        <begin position="178"/>
        <end position="199"/>
    </location>
</feature>